<evidence type="ECO:0000256" key="4">
    <source>
        <dbReference type="ARBA" id="ARBA00022679"/>
    </source>
</evidence>
<dbReference type="AlphaFoldDB" id="A0A6J2XV78"/>
<sequence>MFSNPKFRMVSIGTAVSKLFVKSNCQRFKLFQRKLLLRSYNTIKRKTAKDENFLSKYLYNKIKAKGPITVADYMKDVLQNPVSGYYISKDMFGESGDFVTSPEISQIFGEMLAVWFLNEWSKIGFPKPLQIIEMGPGRGTLSSDILKVFSHFKALHNVSLHLVEISPVLSELQAKSLCSSSFLTNNMSNPIYREGISHQGISVYWYKQLKDIPDGFSIILAHEFFDALPIHKFHKTYAGYKEVLIDIDKIESEEIKFRYVLARQDTPMLKVLVKPNENREHVEVSPDSMLIYEQICRRIVSSGGIALICDYGHDGTGTDTFRAFKKHKQVDPLVQPGTSDLTADVDFNVIREVAYNYGDIIYLGPIKQRNFLHRIGIEYRVNALKENMTDKKQIDNLIACYNFLTDEEKMGERFKFCALVPSTLKKIIDMHPIVGFM</sequence>
<dbReference type="KEGG" id="soy:115881530"/>
<evidence type="ECO:0000256" key="3">
    <source>
        <dbReference type="ARBA" id="ARBA00022603"/>
    </source>
</evidence>
<evidence type="ECO:0000313" key="9">
    <source>
        <dbReference type="RefSeq" id="XP_030754951.1"/>
    </source>
</evidence>
<evidence type="ECO:0000256" key="5">
    <source>
        <dbReference type="ARBA" id="ARBA00023128"/>
    </source>
</evidence>
<comment type="similarity">
    <text evidence="2 7">Belongs to the NDUFAF7 family.</text>
</comment>
<gene>
    <name evidence="9" type="primary">LOC115881530</name>
</gene>
<dbReference type="GO" id="GO:0032259">
    <property type="term" value="P:methylation"/>
    <property type="evidence" value="ECO:0007669"/>
    <property type="project" value="UniProtKB-KW"/>
</dbReference>
<dbReference type="FunCoup" id="A0A6J2XV78">
    <property type="interactions" value="1294"/>
</dbReference>
<dbReference type="GO" id="GO:0005739">
    <property type="term" value="C:mitochondrion"/>
    <property type="evidence" value="ECO:0007669"/>
    <property type="project" value="UniProtKB-SubCell"/>
</dbReference>
<dbReference type="SUPFAM" id="SSF53335">
    <property type="entry name" value="S-adenosyl-L-methionine-dependent methyltransferases"/>
    <property type="match status" value="1"/>
</dbReference>
<evidence type="ECO:0000256" key="1">
    <source>
        <dbReference type="ARBA" id="ARBA00004173"/>
    </source>
</evidence>
<comment type="catalytic activity">
    <reaction evidence="6 7">
        <text>L-arginyl-[protein] + 2 S-adenosyl-L-methionine = N(omega),N(omega)'-dimethyl-L-arginyl-[protein] + 2 S-adenosyl-L-homocysteine + 2 H(+)</text>
        <dbReference type="Rhea" id="RHEA:48108"/>
        <dbReference type="Rhea" id="RHEA-COMP:10532"/>
        <dbReference type="Rhea" id="RHEA-COMP:11992"/>
        <dbReference type="ChEBI" id="CHEBI:15378"/>
        <dbReference type="ChEBI" id="CHEBI:29965"/>
        <dbReference type="ChEBI" id="CHEBI:57856"/>
        <dbReference type="ChEBI" id="CHEBI:59789"/>
        <dbReference type="ChEBI" id="CHEBI:88221"/>
        <dbReference type="EC" id="2.1.1.320"/>
    </reaction>
</comment>
<accession>A0A6J2XV78</accession>
<dbReference type="InterPro" id="IPR029063">
    <property type="entry name" value="SAM-dependent_MTases_sf"/>
</dbReference>
<evidence type="ECO:0000313" key="8">
    <source>
        <dbReference type="Proteomes" id="UP000504635"/>
    </source>
</evidence>
<dbReference type="PANTHER" id="PTHR12049">
    <property type="entry name" value="PROTEIN ARGININE METHYLTRANSFERASE NDUFAF7, MITOCHONDRIAL"/>
    <property type="match status" value="1"/>
</dbReference>
<dbReference type="InParanoid" id="A0A6J2XV78"/>
<organism evidence="8 9">
    <name type="scientific">Sitophilus oryzae</name>
    <name type="common">Rice weevil</name>
    <name type="synonym">Curculio oryzae</name>
    <dbReference type="NCBI Taxonomy" id="7048"/>
    <lineage>
        <taxon>Eukaryota</taxon>
        <taxon>Metazoa</taxon>
        <taxon>Ecdysozoa</taxon>
        <taxon>Arthropoda</taxon>
        <taxon>Hexapoda</taxon>
        <taxon>Insecta</taxon>
        <taxon>Pterygota</taxon>
        <taxon>Neoptera</taxon>
        <taxon>Endopterygota</taxon>
        <taxon>Coleoptera</taxon>
        <taxon>Polyphaga</taxon>
        <taxon>Cucujiformia</taxon>
        <taxon>Curculionidae</taxon>
        <taxon>Dryophthorinae</taxon>
        <taxon>Sitophilus</taxon>
    </lineage>
</organism>
<proteinExistence type="inferred from homology"/>
<keyword evidence="5 7" id="KW-0496">Mitochondrion</keyword>
<evidence type="ECO:0000256" key="2">
    <source>
        <dbReference type="ARBA" id="ARBA00005891"/>
    </source>
</evidence>
<reference evidence="9" key="1">
    <citation type="submission" date="2025-08" db="UniProtKB">
        <authorList>
            <consortium name="RefSeq"/>
        </authorList>
    </citation>
    <scope>IDENTIFICATION</scope>
    <source>
        <tissue evidence="9">Gonads</tissue>
    </source>
</reference>
<keyword evidence="8" id="KW-1185">Reference proteome</keyword>
<dbReference type="RefSeq" id="XP_030754951.1">
    <property type="nucleotide sequence ID" value="XM_030899091.1"/>
</dbReference>
<keyword evidence="4 7" id="KW-0808">Transferase</keyword>
<dbReference type="EC" id="2.1.1.320" evidence="7"/>
<dbReference type="GO" id="GO:0032981">
    <property type="term" value="P:mitochondrial respiratory chain complex I assembly"/>
    <property type="evidence" value="ECO:0007669"/>
    <property type="project" value="TreeGrafter"/>
</dbReference>
<dbReference type="Gene3D" id="3.40.50.12710">
    <property type="match status" value="1"/>
</dbReference>
<dbReference type="PANTHER" id="PTHR12049:SF7">
    <property type="entry name" value="PROTEIN ARGININE METHYLTRANSFERASE NDUFAF7, MITOCHONDRIAL"/>
    <property type="match status" value="1"/>
</dbReference>
<dbReference type="InterPro" id="IPR003788">
    <property type="entry name" value="NDUFAF7"/>
</dbReference>
<evidence type="ECO:0000256" key="6">
    <source>
        <dbReference type="ARBA" id="ARBA00048612"/>
    </source>
</evidence>
<evidence type="ECO:0000256" key="7">
    <source>
        <dbReference type="RuleBase" id="RU364114"/>
    </source>
</evidence>
<comment type="subcellular location">
    <subcellularLocation>
        <location evidence="1 7">Mitochondrion</location>
    </subcellularLocation>
</comment>
<protein>
    <recommendedName>
        <fullName evidence="7">Protein arginine methyltransferase NDUFAF7</fullName>
        <ecNumber evidence="7">2.1.1.320</ecNumber>
    </recommendedName>
</protein>
<dbReference type="OrthoDB" id="438553at2759"/>
<name>A0A6J2XV78_SITOR</name>
<keyword evidence="3 7" id="KW-0489">Methyltransferase</keyword>
<dbReference type="Pfam" id="PF02636">
    <property type="entry name" value="Methyltransf_28"/>
    <property type="match status" value="1"/>
</dbReference>
<dbReference type="GeneID" id="115881530"/>
<comment type="function">
    <text evidence="7">Arginine methyltransferase involved in the assembly or stability of mitochondrial NADH:ubiquinone oxidoreductase complex (complex I).</text>
</comment>
<dbReference type="GO" id="GO:0035243">
    <property type="term" value="F:protein-arginine omega-N symmetric methyltransferase activity"/>
    <property type="evidence" value="ECO:0007669"/>
    <property type="project" value="UniProtKB-EC"/>
</dbReference>
<dbReference type="Proteomes" id="UP000504635">
    <property type="component" value="Unplaced"/>
</dbReference>
<dbReference type="InterPro" id="IPR038375">
    <property type="entry name" value="NDUFAF7_sf"/>
</dbReference>